<evidence type="ECO:0000313" key="1">
    <source>
        <dbReference type="EMBL" id="KAL1872123.1"/>
    </source>
</evidence>
<organism evidence="1 2">
    <name type="scientific">Diaporthe australafricana</name>
    <dbReference type="NCBI Taxonomy" id="127596"/>
    <lineage>
        <taxon>Eukaryota</taxon>
        <taxon>Fungi</taxon>
        <taxon>Dikarya</taxon>
        <taxon>Ascomycota</taxon>
        <taxon>Pezizomycotina</taxon>
        <taxon>Sordariomycetes</taxon>
        <taxon>Sordariomycetidae</taxon>
        <taxon>Diaporthales</taxon>
        <taxon>Diaporthaceae</taxon>
        <taxon>Diaporthe</taxon>
    </lineage>
</organism>
<dbReference type="Proteomes" id="UP001583177">
    <property type="component" value="Unassembled WGS sequence"/>
</dbReference>
<accession>A0ABR3X886</accession>
<dbReference type="EMBL" id="JAWRVE010000030">
    <property type="protein sequence ID" value="KAL1872123.1"/>
    <property type="molecule type" value="Genomic_DNA"/>
</dbReference>
<dbReference type="SUPFAM" id="SSF56112">
    <property type="entry name" value="Protein kinase-like (PK-like)"/>
    <property type="match status" value="1"/>
</dbReference>
<sequence>MDLTSEAIHDVIHPTAIYELPFDRLVPDEDQTDSLQASWEDSQLNPKNRIDSLAPLRSALWSIDGAAGLGTQYFAAATFIEDAPPMRFDVFVTEKAMESQLTRQLLDLDDAFHARDRTRVQRQAITSYIVRALQKWTTEVYGLERVKEMYYNQPFGTRIVFENLPLNVRDAKIVIGPMHNLEYHQLSPRELGEMWQMDVEKMPPTIDIFNLVHVRQLQDSVCLVKYRGEEGTEVLWALKALISSVKYMYHELRNLLSMPPHPNVLGRPTRLVTKNTRSNARRTVVIGFLEPYYSGINLRDALPVLRMNKRLYLEDQISWAKQICSGLVHIRQEGNMYYADMRLDQIVMTPDNKRPVILDFEQRGVWCEFASPEVNALEYMRILASDEGAADDDFYDDDDDEDDDSYVTVPTAAEAAQARNRGLRARYAALLSRLHPGWRDLGGADGHYRNPPRGYNVAWACLTPTEQERAEVYMLGRLLWCVFEGMSAPQRGAVWQSYRNEPEIEFPAFERTPAELRGLVERCTRGRRPQLSGLVVRRGSKLEMRGGLVDEPRGLKTDKGREARIRVIRQAASDFWREEVAWAEDFLLERERKMKDGTRDENIFGRPSLDEVDNALAAFQRKVLGAES</sequence>
<proteinExistence type="predicted"/>
<gene>
    <name evidence="1" type="ORF">Daus18300_004492</name>
</gene>
<reference evidence="1 2" key="1">
    <citation type="journal article" date="2024" name="IMA Fungus">
        <title>IMA Genome - F19 : A genome assembly and annotation guide to empower mycologists, including annotated draft genome sequences of Ceratocystis pirilliformis, Diaporthe australafricana, Fusarium ophioides, Paecilomyces lecythidis, and Sporothrix stenoceras.</title>
        <authorList>
            <person name="Aylward J."/>
            <person name="Wilson A.M."/>
            <person name="Visagie C.M."/>
            <person name="Spraker J."/>
            <person name="Barnes I."/>
            <person name="Buitendag C."/>
            <person name="Ceriani C."/>
            <person name="Del Mar Angel L."/>
            <person name="du Plessis D."/>
            <person name="Fuchs T."/>
            <person name="Gasser K."/>
            <person name="Kramer D."/>
            <person name="Li W."/>
            <person name="Munsamy K."/>
            <person name="Piso A."/>
            <person name="Price J.L."/>
            <person name="Sonnekus B."/>
            <person name="Thomas C."/>
            <person name="van der Nest A."/>
            <person name="van Dijk A."/>
            <person name="van Heerden A."/>
            <person name="van Vuuren N."/>
            <person name="Yilmaz N."/>
            <person name="Duong T.A."/>
            <person name="van der Merwe N.A."/>
            <person name="Wingfield M.J."/>
            <person name="Wingfield B.D."/>
        </authorList>
    </citation>
    <scope>NUCLEOTIDE SEQUENCE [LARGE SCALE GENOMIC DNA]</scope>
    <source>
        <strain evidence="1 2">CMW 18300</strain>
    </source>
</reference>
<protein>
    <recommendedName>
        <fullName evidence="3">Protein kinase domain-containing protein</fullName>
    </recommendedName>
</protein>
<dbReference type="Gene3D" id="1.10.510.10">
    <property type="entry name" value="Transferase(Phosphotransferase) domain 1"/>
    <property type="match status" value="1"/>
</dbReference>
<keyword evidence="2" id="KW-1185">Reference proteome</keyword>
<evidence type="ECO:0008006" key="3">
    <source>
        <dbReference type="Google" id="ProtNLM"/>
    </source>
</evidence>
<evidence type="ECO:0000313" key="2">
    <source>
        <dbReference type="Proteomes" id="UP001583177"/>
    </source>
</evidence>
<dbReference type="InterPro" id="IPR011009">
    <property type="entry name" value="Kinase-like_dom_sf"/>
</dbReference>
<name>A0ABR3X886_9PEZI</name>
<comment type="caution">
    <text evidence="1">The sequence shown here is derived from an EMBL/GenBank/DDBJ whole genome shotgun (WGS) entry which is preliminary data.</text>
</comment>